<feature type="coiled-coil region" evidence="7">
    <location>
        <begin position="116"/>
        <end position="161"/>
    </location>
</feature>
<evidence type="ECO:0000256" key="5">
    <source>
        <dbReference type="HAMAP-Rule" id="MF_00335"/>
    </source>
</evidence>
<evidence type="ECO:0000256" key="1">
    <source>
        <dbReference type="ARBA" id="ARBA00022722"/>
    </source>
</evidence>
<keyword evidence="5" id="KW-1003">Cell membrane</keyword>
<keyword evidence="5" id="KW-1133">Transmembrane helix</keyword>
<dbReference type="InterPro" id="IPR004088">
    <property type="entry name" value="KH_dom_type_1"/>
</dbReference>
<dbReference type="GO" id="GO:0006402">
    <property type="term" value="P:mRNA catabolic process"/>
    <property type="evidence" value="ECO:0007669"/>
    <property type="project" value="UniProtKB-UniRule"/>
</dbReference>
<keyword evidence="1 5" id="KW-0540">Nuclease</keyword>
<evidence type="ECO:0000256" key="4">
    <source>
        <dbReference type="ARBA" id="ARBA00022884"/>
    </source>
</evidence>
<dbReference type="OrthoDB" id="9803205at2"/>
<dbReference type="GO" id="GO:0016787">
    <property type="term" value="F:hydrolase activity"/>
    <property type="evidence" value="ECO:0007669"/>
    <property type="project" value="UniProtKB-KW"/>
</dbReference>
<accession>D2MLZ7</accession>
<dbReference type="InterPro" id="IPR004087">
    <property type="entry name" value="KH_dom"/>
</dbReference>
<dbReference type="InterPro" id="IPR003607">
    <property type="entry name" value="HD/PDEase_dom"/>
</dbReference>
<dbReference type="Proteomes" id="UP000005017">
    <property type="component" value="Unassembled WGS sequence"/>
</dbReference>
<dbReference type="GO" id="GO:0003723">
    <property type="term" value="F:RNA binding"/>
    <property type="evidence" value="ECO:0007669"/>
    <property type="project" value="UniProtKB-UniRule"/>
</dbReference>
<proteinExistence type="inferred from homology"/>
<dbReference type="CDD" id="cd00077">
    <property type="entry name" value="HDc"/>
    <property type="match status" value="1"/>
</dbReference>
<dbReference type="HAMAP" id="MF_00335">
    <property type="entry name" value="RNase_Y"/>
    <property type="match status" value="1"/>
</dbReference>
<evidence type="ECO:0000256" key="7">
    <source>
        <dbReference type="SAM" id="Coils"/>
    </source>
</evidence>
<dbReference type="PROSITE" id="PS50084">
    <property type="entry name" value="KH_TYPE_1"/>
    <property type="match status" value="1"/>
</dbReference>
<dbReference type="SUPFAM" id="SSF109604">
    <property type="entry name" value="HD-domain/PDEase-like"/>
    <property type="match status" value="1"/>
</dbReference>
<keyword evidence="3 5" id="KW-0378">Hydrolase</keyword>
<evidence type="ECO:0000313" key="10">
    <source>
        <dbReference type="Proteomes" id="UP000005017"/>
    </source>
</evidence>
<dbReference type="InterPro" id="IPR036612">
    <property type="entry name" value="KH_dom_type_1_sf"/>
</dbReference>
<evidence type="ECO:0000256" key="2">
    <source>
        <dbReference type="ARBA" id="ARBA00022759"/>
    </source>
</evidence>
<keyword evidence="5" id="KW-0812">Transmembrane</keyword>
<keyword evidence="10" id="KW-1185">Reference proteome</keyword>
<dbReference type="NCBIfam" id="TIGR00277">
    <property type="entry name" value="HDIG"/>
    <property type="match status" value="1"/>
</dbReference>
<dbReference type="RefSeq" id="WP_006626418.1">
    <property type="nucleotide sequence ID" value="NZ_ADFR01000002.1"/>
</dbReference>
<dbReference type="EMBL" id="ADFR01000002">
    <property type="protein sequence ID" value="EFC06073.1"/>
    <property type="molecule type" value="Genomic_DNA"/>
</dbReference>
<dbReference type="Pfam" id="PF12072">
    <property type="entry name" value="RNase_Y_N"/>
    <property type="match status" value="1"/>
</dbReference>
<dbReference type="Gene3D" id="3.30.1370.10">
    <property type="entry name" value="K Homology domain, type 1"/>
    <property type="match status" value="1"/>
</dbReference>
<dbReference type="GO" id="GO:0005886">
    <property type="term" value="C:plasma membrane"/>
    <property type="evidence" value="ECO:0007669"/>
    <property type="project" value="UniProtKB-SubCell"/>
</dbReference>
<comment type="subcellular location">
    <subcellularLocation>
        <location evidence="5">Cell membrane</location>
        <topology evidence="5">Single-pass membrane protein</topology>
    </subcellularLocation>
</comment>
<keyword evidence="4 5" id="KW-0694">RNA-binding</keyword>
<dbReference type="InterPro" id="IPR017705">
    <property type="entry name" value="Ribonuclease_Y"/>
</dbReference>
<dbReference type="Gene3D" id="1.10.3210.10">
    <property type="entry name" value="Hypothetical protein af1432"/>
    <property type="match status" value="1"/>
</dbReference>
<dbReference type="SMART" id="SM00471">
    <property type="entry name" value="HDc"/>
    <property type="match status" value="1"/>
</dbReference>
<comment type="function">
    <text evidence="5">Endoribonuclease that initiates mRNA decay.</text>
</comment>
<feature type="transmembrane region" description="Helical" evidence="5">
    <location>
        <begin position="6"/>
        <end position="25"/>
    </location>
</feature>
<dbReference type="AlphaFoldDB" id="D2MLZ7"/>
<evidence type="ECO:0000313" key="9">
    <source>
        <dbReference type="EMBL" id="EFC06073.1"/>
    </source>
</evidence>
<dbReference type="InterPro" id="IPR006675">
    <property type="entry name" value="HDIG_dom"/>
</dbReference>
<dbReference type="PANTHER" id="PTHR12826:SF15">
    <property type="entry name" value="RIBONUCLEASE Y"/>
    <property type="match status" value="1"/>
</dbReference>
<protein>
    <recommendedName>
        <fullName evidence="5 6">Ribonuclease Y</fullName>
        <shortName evidence="5">RNase Y</shortName>
        <ecNumber evidence="5 6">3.1.-.-</ecNumber>
    </recommendedName>
</protein>
<dbReference type="GO" id="GO:0004521">
    <property type="term" value="F:RNA endonuclease activity"/>
    <property type="evidence" value="ECO:0007669"/>
    <property type="project" value="UniProtKB-UniRule"/>
</dbReference>
<dbReference type="PROSITE" id="PS51831">
    <property type="entry name" value="HD"/>
    <property type="match status" value="1"/>
</dbReference>
<dbReference type="EC" id="3.1.-.-" evidence="5 6"/>
<sequence>MSPEMINFFVGLVGLIIGIVVMLIANSVGISKSKTVAKQIVKDAESKADSVLKEATLEAKEKAYEVQLTAEKEAQRKQEQLIQRENKLLRKEDALRFKENEVQSNQKKWEDKNRSIDDKMANLHKMEESLQKQRQSLQMKQETLEQKLQEQTSLLEKMAQMSQADAKAELMAKVESQSEKEIGAYLRDRMEEAEDNAQAQARNIIAQAIHRYSQEEVIERTVSTVTLPNEEMKGRIIGREGRNIRAIEQATGVDLIIDDTPDVITLSCYNPIRREVARQAMEILLKDGRIQPGRIEEVVEKVQSEMENSIFKIGNEAVYRLGVGKMNRELIKLVGRMRYRYSYGQNGLQHSEEVARFAGMMAAELGLNQVLAKRAGLLHDIGKALDFEQEGSHVELGAKVARKYGEHEIVVNAIESHHGDVAPTDIISVLVAAADTISAARPGARYESVEGYITRLENLEKIATSYKGVEKAYAIQAGRELRIMVQPEVVDDVTMVKVAHDIKDQIEKELTYPGQIKVTLIREVRAQELAK</sequence>
<dbReference type="Pfam" id="PF01966">
    <property type="entry name" value="HD"/>
    <property type="match status" value="1"/>
</dbReference>
<evidence type="ECO:0000256" key="6">
    <source>
        <dbReference type="NCBIfam" id="TIGR03319"/>
    </source>
</evidence>
<dbReference type="PANTHER" id="PTHR12826">
    <property type="entry name" value="RIBONUCLEASE Y"/>
    <property type="match status" value="1"/>
</dbReference>
<comment type="similarity">
    <text evidence="5">Belongs to the RNase Y family.</text>
</comment>
<keyword evidence="7" id="KW-0175">Coiled coil</keyword>
<keyword evidence="2 5" id="KW-0255">Endonuclease</keyword>
<dbReference type="STRING" id="679192.HMPREF9013_0765"/>
<organism evidence="9 10">
    <name type="scientific">Bulleidia extructa W1219</name>
    <dbReference type="NCBI Taxonomy" id="679192"/>
    <lineage>
        <taxon>Bacteria</taxon>
        <taxon>Bacillati</taxon>
        <taxon>Bacillota</taxon>
        <taxon>Erysipelotrichia</taxon>
        <taxon>Erysipelotrichales</taxon>
        <taxon>Erysipelotrichaceae</taxon>
        <taxon>Bulleidia</taxon>
    </lineage>
</organism>
<evidence type="ECO:0000259" key="8">
    <source>
        <dbReference type="PROSITE" id="PS51831"/>
    </source>
</evidence>
<dbReference type="SMART" id="SM00322">
    <property type="entry name" value="KH"/>
    <property type="match status" value="1"/>
</dbReference>
<dbReference type="NCBIfam" id="TIGR03319">
    <property type="entry name" value="RNase_Y"/>
    <property type="match status" value="1"/>
</dbReference>
<dbReference type="InterPro" id="IPR006674">
    <property type="entry name" value="HD_domain"/>
</dbReference>
<dbReference type="Pfam" id="PF00013">
    <property type="entry name" value="KH_1"/>
    <property type="match status" value="1"/>
</dbReference>
<dbReference type="InterPro" id="IPR022711">
    <property type="entry name" value="RNase_Y_N"/>
</dbReference>
<dbReference type="CDD" id="cd22431">
    <property type="entry name" value="KH-I_RNaseY"/>
    <property type="match status" value="1"/>
</dbReference>
<dbReference type="eggNOG" id="COG1418">
    <property type="taxonomic scope" value="Bacteria"/>
</dbReference>
<comment type="caution">
    <text evidence="9">The sequence shown here is derived from an EMBL/GenBank/DDBJ whole genome shotgun (WGS) entry which is preliminary data.</text>
</comment>
<dbReference type="SUPFAM" id="SSF54791">
    <property type="entry name" value="Eukaryotic type KH-domain (KH-domain type I)"/>
    <property type="match status" value="1"/>
</dbReference>
<gene>
    <name evidence="5" type="primary">rny</name>
    <name evidence="9" type="ORF">HMPREF9013_0765</name>
</gene>
<evidence type="ECO:0000256" key="3">
    <source>
        <dbReference type="ARBA" id="ARBA00022801"/>
    </source>
</evidence>
<reference evidence="10" key="1">
    <citation type="submission" date="2009-12" db="EMBL/GenBank/DDBJ databases">
        <title>Sequence of Clostridiales genomosp. BVAB3 str. UPII9-5.</title>
        <authorList>
            <person name="Madupu R."/>
            <person name="Durkin A.S."/>
            <person name="Torralba M."/>
            <person name="Methe B."/>
            <person name="Sutton G.G."/>
            <person name="Strausberg R.L."/>
            <person name="Nelson K.E."/>
        </authorList>
    </citation>
    <scope>NUCLEOTIDE SEQUENCE [LARGE SCALE GENOMIC DNA]</scope>
    <source>
        <strain evidence="10">W1219</strain>
    </source>
</reference>
<name>D2MLZ7_9FIRM</name>
<feature type="domain" description="HD" evidence="8">
    <location>
        <begin position="347"/>
        <end position="440"/>
    </location>
</feature>
<keyword evidence="5" id="KW-0472">Membrane</keyword>